<organism evidence="2 3">
    <name type="scientific">Actinoplanes flavus</name>
    <dbReference type="NCBI Taxonomy" id="2820290"/>
    <lineage>
        <taxon>Bacteria</taxon>
        <taxon>Bacillati</taxon>
        <taxon>Actinomycetota</taxon>
        <taxon>Actinomycetes</taxon>
        <taxon>Micromonosporales</taxon>
        <taxon>Micromonosporaceae</taxon>
        <taxon>Actinoplanes</taxon>
    </lineage>
</organism>
<evidence type="ECO:0000313" key="3">
    <source>
        <dbReference type="Proteomes" id="UP000679690"/>
    </source>
</evidence>
<proteinExistence type="predicted"/>
<comment type="caution">
    <text evidence="2">The sequence shown here is derived from an EMBL/GenBank/DDBJ whole genome shotgun (WGS) entry which is preliminary data.</text>
</comment>
<feature type="signal peptide" evidence="1">
    <location>
        <begin position="1"/>
        <end position="16"/>
    </location>
</feature>
<dbReference type="EMBL" id="JAGFNS010000056">
    <property type="protein sequence ID" value="MBO3744200.1"/>
    <property type="molecule type" value="Genomic_DNA"/>
</dbReference>
<accession>A0ABS3V031</accession>
<evidence type="ECO:0000256" key="1">
    <source>
        <dbReference type="SAM" id="SignalP"/>
    </source>
</evidence>
<keyword evidence="1" id="KW-0732">Signal</keyword>
<reference evidence="2 3" key="1">
    <citation type="submission" date="2021-03" db="EMBL/GenBank/DDBJ databases">
        <title>Actinoplanes flavus sp. nov., a novel actinomycete isolated from Coconut Palm rhizosphere soil.</title>
        <authorList>
            <person name="Luo X."/>
        </authorList>
    </citation>
    <scope>NUCLEOTIDE SEQUENCE [LARGE SCALE GENOMIC DNA]</scope>
    <source>
        <strain evidence="2 3">NEAU-H7</strain>
    </source>
</reference>
<evidence type="ECO:0000313" key="2">
    <source>
        <dbReference type="EMBL" id="MBO3744200.1"/>
    </source>
</evidence>
<dbReference type="Proteomes" id="UP000679690">
    <property type="component" value="Unassembled WGS sequence"/>
</dbReference>
<evidence type="ECO:0008006" key="4">
    <source>
        <dbReference type="Google" id="ProtNLM"/>
    </source>
</evidence>
<dbReference type="RefSeq" id="WP_208473433.1">
    <property type="nucleotide sequence ID" value="NZ_JAGFNS010000056.1"/>
</dbReference>
<sequence length="315" mass="33243">MSIGTVALLAATAVLAAPATPVEWKVVDLGAGPDSYPTAINDRGQVAVNRSATAYLWRNGTLTDLGDLGGGYAIVNDVNNRGEAVGWSYTADNAQHAFLWRDGVMTDLGTLPGGFFSSAEAINDRGEIVGESTTADNTTHAFHWRNGVLTDLGGQESAAHDVNDAGQVAGLLGNRFGTAFPVRWWHGQRRDLSTGQGTAVAVNDRGHLLINVKGDGSYDRSALWRNGRLTALEPPAGATNFHAGAVNDRDQAVGNTVDTPSDLDAVLWQNGRAVRLPNVGRVASAWAIDNRGRIVGTSSVEEGGTETRAVMWVRG</sequence>
<name>A0ABS3V031_9ACTN</name>
<protein>
    <recommendedName>
        <fullName evidence="4">Extracellular repeat, HAF family</fullName>
    </recommendedName>
</protein>
<keyword evidence="3" id="KW-1185">Reference proteome</keyword>
<dbReference type="NCBIfam" id="TIGR02913">
    <property type="entry name" value="HAF_rpt"/>
    <property type="match status" value="2"/>
</dbReference>
<feature type="chain" id="PRO_5045874896" description="Extracellular repeat, HAF family" evidence="1">
    <location>
        <begin position="17"/>
        <end position="315"/>
    </location>
</feature>
<dbReference type="InterPro" id="IPR014262">
    <property type="entry name" value="HAF_rpt"/>
</dbReference>
<gene>
    <name evidence="2" type="ORF">J5X75_42600</name>
</gene>